<evidence type="ECO:0000256" key="2">
    <source>
        <dbReference type="ARBA" id="ARBA00022598"/>
    </source>
</evidence>
<reference evidence="6" key="1">
    <citation type="submission" date="2015-12" db="EMBL/GenBank/DDBJ databases">
        <title>Update maize B73 reference genome by single molecule sequencing technologies.</title>
        <authorList>
            <consortium name="Maize Genome Sequencing Project"/>
            <person name="Ware D."/>
        </authorList>
    </citation>
    <scope>NUCLEOTIDE SEQUENCE [LARGE SCALE GENOMIC DNA]</scope>
    <source>
        <tissue evidence="6">Seedling</tissue>
    </source>
</reference>
<dbReference type="EC" id="6.3.2.2" evidence="1"/>
<dbReference type="Gene3D" id="3.30.590.20">
    <property type="match status" value="1"/>
</dbReference>
<name>A0A1D6ED26_MAIZE</name>
<dbReference type="AlphaFoldDB" id="A0A1D6ED26"/>
<dbReference type="PaxDb" id="4577-GRMZM2G459896_P01"/>
<evidence type="ECO:0000256" key="1">
    <source>
        <dbReference type="ARBA" id="ARBA00012220"/>
    </source>
</evidence>
<dbReference type="InterPro" id="IPR006336">
    <property type="entry name" value="GCS2"/>
</dbReference>
<feature type="region of interest" description="Disordered" evidence="5">
    <location>
        <begin position="206"/>
        <end position="268"/>
    </location>
</feature>
<dbReference type="Pfam" id="PF04107">
    <property type="entry name" value="GCS2"/>
    <property type="match status" value="1"/>
</dbReference>
<dbReference type="GO" id="GO:0006750">
    <property type="term" value="P:glutathione biosynthetic process"/>
    <property type="evidence" value="ECO:0007669"/>
    <property type="project" value="InterPro"/>
</dbReference>
<gene>
    <name evidence="6" type="ORF">ZEAMMB73_Zm00001d004035</name>
</gene>
<dbReference type="GO" id="GO:0005524">
    <property type="term" value="F:ATP binding"/>
    <property type="evidence" value="ECO:0007669"/>
    <property type="project" value="UniProtKB-KW"/>
</dbReference>
<evidence type="ECO:0000313" key="6">
    <source>
        <dbReference type="EMBL" id="ONM18203.1"/>
    </source>
</evidence>
<feature type="compositionally biased region" description="Low complexity" evidence="5">
    <location>
        <begin position="241"/>
        <end position="250"/>
    </location>
</feature>
<keyword evidence="2 6" id="KW-0436">Ligase</keyword>
<sequence>MQGRYEIMRNYMPKVGTLDLDMMFRTCTVQVNLDFSSEHDMIRKFRVGLTLQPVCPVLLVDEEPDKCCIRLVSCKLERSLLMKAQNDKLSGKSNGNSHVIYAKTVSKMIITPTKVRVLDPNERGSMEQGLEVEEVEVVERVVADERLVEWEVSREDGGDGEVDTVLEAEQKIEVEEAGVDYDGWEAMAREGCGEAGGCGGLSDAGLAGGTQLHPSDVPSRRPSRTQQVIKEARGGGEREGQAGPAVEEVCVGGGGGGGECDMTDVRRE</sequence>
<proteinExistence type="predicted"/>
<organism evidence="6">
    <name type="scientific">Zea mays</name>
    <name type="common">Maize</name>
    <dbReference type="NCBI Taxonomy" id="4577"/>
    <lineage>
        <taxon>Eukaryota</taxon>
        <taxon>Viridiplantae</taxon>
        <taxon>Streptophyta</taxon>
        <taxon>Embryophyta</taxon>
        <taxon>Tracheophyta</taxon>
        <taxon>Spermatophyta</taxon>
        <taxon>Magnoliopsida</taxon>
        <taxon>Liliopsida</taxon>
        <taxon>Poales</taxon>
        <taxon>Poaceae</taxon>
        <taxon>PACMAD clade</taxon>
        <taxon>Panicoideae</taxon>
        <taxon>Andropogonodae</taxon>
        <taxon>Andropogoneae</taxon>
        <taxon>Tripsacinae</taxon>
        <taxon>Zea</taxon>
    </lineage>
</organism>
<protein>
    <recommendedName>
        <fullName evidence="1">glutamate--cysteine ligase</fullName>
        <ecNumber evidence="1">6.3.2.2</ecNumber>
    </recommendedName>
</protein>
<dbReference type="STRING" id="4577.A0A1D6ED26"/>
<dbReference type="InterPro" id="IPR035434">
    <property type="entry name" value="GCL_bact_plant"/>
</dbReference>
<keyword evidence="4" id="KW-0067">ATP-binding</keyword>
<feature type="compositionally biased region" description="Basic and acidic residues" evidence="5">
    <location>
        <begin position="230"/>
        <end position="240"/>
    </location>
</feature>
<dbReference type="GO" id="GO:0004357">
    <property type="term" value="F:glutamate-cysteine ligase activity"/>
    <property type="evidence" value="ECO:0007669"/>
    <property type="project" value="UniProtKB-EC"/>
</dbReference>
<evidence type="ECO:0000256" key="4">
    <source>
        <dbReference type="ARBA" id="ARBA00022840"/>
    </source>
</evidence>
<dbReference type="SMR" id="A0A1D6ED26"/>
<accession>A0A1D6ED26</accession>
<dbReference type="InterPro" id="IPR014746">
    <property type="entry name" value="Gln_synth/guanido_kin_cat_dom"/>
</dbReference>
<keyword evidence="3" id="KW-0547">Nucleotide-binding</keyword>
<evidence type="ECO:0000256" key="3">
    <source>
        <dbReference type="ARBA" id="ARBA00022741"/>
    </source>
</evidence>
<evidence type="ECO:0000256" key="5">
    <source>
        <dbReference type="SAM" id="MobiDB-lite"/>
    </source>
</evidence>
<dbReference type="SUPFAM" id="SSF55931">
    <property type="entry name" value="Glutamine synthetase/guanido kinase"/>
    <property type="match status" value="1"/>
</dbReference>
<dbReference type="PANTHER" id="PTHR34378:SF1">
    <property type="entry name" value="GLUTAMATE--CYSTEINE LIGASE, CHLOROPLASTIC"/>
    <property type="match status" value="1"/>
</dbReference>
<dbReference type="PANTHER" id="PTHR34378">
    <property type="entry name" value="GLUTAMATE--CYSTEINE LIGASE, CHLOROPLASTIC"/>
    <property type="match status" value="1"/>
</dbReference>
<dbReference type="EMBL" id="CM007648">
    <property type="protein sequence ID" value="ONM18203.1"/>
    <property type="molecule type" value="Genomic_DNA"/>
</dbReference>
<dbReference type="InParanoid" id="A0A1D6ED26"/>